<protein>
    <submittedName>
        <fullName evidence="2">Uncharacterized protein</fullName>
    </submittedName>
</protein>
<evidence type="ECO:0000313" key="3">
    <source>
        <dbReference type="Proteomes" id="UP000886595"/>
    </source>
</evidence>
<organism evidence="2 3">
    <name type="scientific">Brassica carinata</name>
    <name type="common">Ethiopian mustard</name>
    <name type="synonym">Abyssinian cabbage</name>
    <dbReference type="NCBI Taxonomy" id="52824"/>
    <lineage>
        <taxon>Eukaryota</taxon>
        <taxon>Viridiplantae</taxon>
        <taxon>Streptophyta</taxon>
        <taxon>Embryophyta</taxon>
        <taxon>Tracheophyta</taxon>
        <taxon>Spermatophyta</taxon>
        <taxon>Magnoliopsida</taxon>
        <taxon>eudicotyledons</taxon>
        <taxon>Gunneridae</taxon>
        <taxon>Pentapetalae</taxon>
        <taxon>rosids</taxon>
        <taxon>malvids</taxon>
        <taxon>Brassicales</taxon>
        <taxon>Brassicaceae</taxon>
        <taxon>Brassiceae</taxon>
        <taxon>Brassica</taxon>
    </lineage>
</organism>
<gene>
    <name evidence="2" type="ORF">Bca52824_032958</name>
</gene>
<sequence length="208" mass="23331">MEPSNTAVCRRARSKKASEDPNSGSYSIPEEDSEESEATPEQGWANLNATLNVGPRIYLKGSNESGLKKCKNDYTARTTHVADLSAPSAPARKKIMTPVETPLIETPGVSELHGIESRLRKELRVGFSEHKSFLITGMKVLNEKVVALGNRLTQVKWSMLTEVQRHVLKVRPRAYIKKSKMTVTSMCPRSRDEVRPLWEQQDVDPEID</sequence>
<dbReference type="Proteomes" id="UP000886595">
    <property type="component" value="Unassembled WGS sequence"/>
</dbReference>
<evidence type="ECO:0000256" key="1">
    <source>
        <dbReference type="SAM" id="MobiDB-lite"/>
    </source>
</evidence>
<comment type="caution">
    <text evidence="2">The sequence shown here is derived from an EMBL/GenBank/DDBJ whole genome shotgun (WGS) entry which is preliminary data.</text>
</comment>
<evidence type="ECO:0000313" key="2">
    <source>
        <dbReference type="EMBL" id="KAG2304307.1"/>
    </source>
</evidence>
<dbReference type="AlphaFoldDB" id="A0A8X7V6T8"/>
<proteinExistence type="predicted"/>
<name>A0A8X7V6T8_BRACI</name>
<feature type="compositionally biased region" description="Acidic residues" evidence="1">
    <location>
        <begin position="29"/>
        <end position="38"/>
    </location>
</feature>
<keyword evidence="3" id="KW-1185">Reference proteome</keyword>
<accession>A0A8X7V6T8</accession>
<dbReference type="EMBL" id="JAAMPC010000007">
    <property type="protein sequence ID" value="KAG2304307.1"/>
    <property type="molecule type" value="Genomic_DNA"/>
</dbReference>
<reference evidence="2 3" key="1">
    <citation type="submission" date="2020-02" db="EMBL/GenBank/DDBJ databases">
        <authorList>
            <person name="Ma Q."/>
            <person name="Huang Y."/>
            <person name="Song X."/>
            <person name="Pei D."/>
        </authorList>
    </citation>
    <scope>NUCLEOTIDE SEQUENCE [LARGE SCALE GENOMIC DNA]</scope>
    <source>
        <strain evidence="2">Sxm20200214</strain>
        <tissue evidence="2">Leaf</tissue>
    </source>
</reference>
<feature type="region of interest" description="Disordered" evidence="1">
    <location>
        <begin position="1"/>
        <end position="41"/>
    </location>
</feature>